<sequence length="111" mass="11852">MNSITVRARGVNGQESVSLQVGGTTVQTWTLTTAMQDYTASTSLTGEIRVAFTNDATGRDVQVDYIVVNGQTRQAENQSVNTGVWANNQCGGSGNSEWLHCNGYISFGNVS</sequence>
<feature type="binding site" evidence="2 3">
    <location>
        <position position="74"/>
    </location>
    <ligand>
        <name>Ca(2+)</name>
        <dbReference type="ChEBI" id="CHEBI:29108"/>
        <label>2</label>
    </ligand>
</feature>
<dbReference type="PDB" id="2XFE">
    <property type="method" value="X-ray"/>
    <property type="resolution" value="1.82 A"/>
    <property type="chains" value="A=2-111"/>
</dbReference>
<evidence type="ECO:0000313" key="1">
    <source>
        <dbReference type="EMBL" id="CBM95521.1"/>
    </source>
</evidence>
<keyword evidence="2 3" id="KW-0479">Metal-binding</keyword>
<evidence type="ECO:0007829" key="3">
    <source>
        <dbReference type="PDB" id="2XFE"/>
    </source>
</evidence>
<keyword evidence="2 3" id="KW-0002">3D-structure</keyword>
<accession>A0ACD6B9I0</accession>
<evidence type="ECO:0007829" key="2">
    <source>
        <dbReference type="PDB" id="2XFD"/>
    </source>
</evidence>
<dbReference type="PDB" id="2XFD">
    <property type="method" value="X-ray"/>
    <property type="resolution" value="1.19 A"/>
    <property type="chains" value="A=2-111"/>
</dbReference>
<feature type="binding site" evidence="2 3">
    <location>
        <position position="76"/>
    </location>
    <ligand>
        <name>Ca(2+)</name>
        <dbReference type="ChEBI" id="CHEBI:29108"/>
        <label>2</label>
    </ligand>
</feature>
<feature type="binding site" evidence="2 3">
    <location>
        <position position="97"/>
    </location>
    <ligand>
        <name>Ca(2+)</name>
        <dbReference type="ChEBI" id="CHEBI:29108"/>
        <label>2</label>
    </ligand>
</feature>
<reference evidence="1 2" key="1">
    <citation type="journal article" date="2010" name="J. Biol. Chem.">
        <title>Circular permutation provides an evolutionary link between two families of calcium-dependent carbohydrate binding modules.</title>
        <authorList>
            <person name="Montanier C."/>
            <person name="Flint J.E."/>
            <person name="Bolam D.N."/>
            <person name="Xie H."/>
            <person name="Liu Z."/>
            <person name="Rogowski A."/>
            <person name="Weiner D.P."/>
            <person name="Ratnaparkhe S."/>
            <person name="Nurizzo D."/>
            <person name="Roberts S.M."/>
            <person name="Turkenburg J.P."/>
            <person name="Davies G.J."/>
            <person name="Gilbert H.J."/>
        </authorList>
    </citation>
    <scope>NUCLEOTIDE SEQUENCE</scope>
</reference>
<name>A0ACD6B9I0_9BACT</name>
<dbReference type="EMBL" id="FN908918">
    <property type="protein sequence ID" value="CBM95521.1"/>
    <property type="molecule type" value="Genomic_DNA"/>
</dbReference>
<gene>
    <name evidence="1" type="primary">cbm60</name>
</gene>
<keyword evidence="2 3" id="KW-0106">Calcium</keyword>
<feature type="disulfide bond" evidence="2">
    <location>
        <begin position="90"/>
        <end position="101"/>
    </location>
</feature>
<proteinExistence type="evidence at protein level"/>
<feature type="binding site" evidence="2 3">
    <location>
        <position position="60"/>
    </location>
    <ligand>
        <name>Ca(2+)</name>
        <dbReference type="ChEBI" id="CHEBI:29108"/>
        <label>1</label>
    </ligand>
</feature>
<protein>
    <submittedName>
        <fullName evidence="1">Carbohydrate binding module</fullName>
    </submittedName>
</protein>
<feature type="binding site" evidence="2 3">
    <location>
        <position position="100"/>
    </location>
    <ligand>
        <name>Ca(2+)</name>
        <dbReference type="ChEBI" id="CHEBI:29108"/>
        <label>1</label>
    </ligand>
</feature>
<feature type="binding site" evidence="2 3">
    <location>
        <position position="64"/>
    </location>
    <ligand>
        <name>Ca(2+)</name>
        <dbReference type="ChEBI" id="CHEBI:29108"/>
        <label>2</label>
    </ligand>
</feature>
<accession>D7GNB4</accession>
<feature type="binding site" evidence="2 3">
    <location>
        <position position="55"/>
    </location>
    <ligand>
        <name>Ca(2+)</name>
        <dbReference type="ChEBI" id="CHEBI:29108"/>
        <label>1</label>
    </ligand>
</feature>
<organism evidence="1">
    <name type="scientific">uncultured bacterium</name>
    <dbReference type="NCBI Taxonomy" id="77133"/>
    <lineage>
        <taxon>Bacteria</taxon>
        <taxon>environmental samples</taxon>
    </lineage>
</organism>
<feature type="binding site" evidence="2 3">
    <location>
        <position position="59"/>
    </location>
    <ligand>
        <name>Ca(2+)</name>
        <dbReference type="ChEBI" id="CHEBI:29108"/>
        <label>1</label>
    </ligand>
</feature>